<dbReference type="Proteomes" id="UP000004915">
    <property type="component" value="Unassembled WGS sequence"/>
</dbReference>
<organism evidence="7 8">
    <name type="scientific">Mycolicibacterium thermoresistibile (strain ATCC 19527 / DSM 44167 / CIP 105390 / JCM 6362 / NCTC 10409 / 316)</name>
    <name type="common">Mycobacterium thermoresistibile</name>
    <dbReference type="NCBI Taxonomy" id="1078020"/>
    <lineage>
        <taxon>Bacteria</taxon>
        <taxon>Bacillati</taxon>
        <taxon>Actinomycetota</taxon>
        <taxon>Actinomycetes</taxon>
        <taxon>Mycobacteriales</taxon>
        <taxon>Mycobacteriaceae</taxon>
        <taxon>Mycolicibacterium</taxon>
    </lineage>
</organism>
<dbReference type="Gene3D" id="3.90.870.10">
    <property type="entry name" value="DHBP synthase"/>
    <property type="match status" value="1"/>
</dbReference>
<dbReference type="PANTHER" id="PTHR21327">
    <property type="entry name" value="GTP CYCLOHYDROLASE II-RELATED"/>
    <property type="match status" value="1"/>
</dbReference>
<comment type="caution">
    <text evidence="7">The sequence shown here is derived from an EMBL/GenBank/DDBJ whole genome shotgun (WGS) entry which is preliminary data.</text>
</comment>
<gene>
    <name evidence="7" type="ORF">KEK_23121</name>
</gene>
<dbReference type="PANTHER" id="PTHR21327:SF18">
    <property type="entry name" value="3,4-DIHYDROXY-2-BUTANONE 4-PHOSPHATE SYNTHASE"/>
    <property type="match status" value="1"/>
</dbReference>
<dbReference type="InterPro" id="IPR000422">
    <property type="entry name" value="DHBP_synthase_RibB"/>
</dbReference>
<dbReference type="GO" id="GO:0009231">
    <property type="term" value="P:riboflavin biosynthetic process"/>
    <property type="evidence" value="ECO:0007669"/>
    <property type="project" value="UniProtKB-UniPathway"/>
</dbReference>
<evidence type="ECO:0000256" key="2">
    <source>
        <dbReference type="ARBA" id="ARBA00004904"/>
    </source>
</evidence>
<evidence type="ECO:0000313" key="8">
    <source>
        <dbReference type="Proteomes" id="UP000004915"/>
    </source>
</evidence>
<dbReference type="Pfam" id="PF00926">
    <property type="entry name" value="DHBP_synthase"/>
    <property type="match status" value="1"/>
</dbReference>
<dbReference type="GO" id="GO:0046872">
    <property type="term" value="F:metal ion binding"/>
    <property type="evidence" value="ECO:0007669"/>
    <property type="project" value="UniProtKB-KW"/>
</dbReference>
<name>G7CNM6_MYCT3</name>
<reference evidence="7 8" key="1">
    <citation type="submission" date="2011-11" db="EMBL/GenBank/DDBJ databases">
        <authorList>
            <consortium name="Tuberculosis Structural Genomics Consortium"/>
            <person name="Ioerger T.R."/>
        </authorList>
    </citation>
    <scope>NUCLEOTIDE SEQUENCE [LARGE SCALE GENOMIC DNA]</scope>
    <source>
        <strain evidence="8">ATCC 19527 / DSM 44167 / CIP 105390 / JCM 6362 / NCTC 10409 / 316</strain>
    </source>
</reference>
<feature type="compositionally biased region" description="Polar residues" evidence="6">
    <location>
        <begin position="206"/>
        <end position="220"/>
    </location>
</feature>
<dbReference type="EMBL" id="AGVE01000056">
    <property type="protein sequence ID" value="EHI10430.1"/>
    <property type="molecule type" value="Genomic_DNA"/>
</dbReference>
<evidence type="ECO:0000256" key="4">
    <source>
        <dbReference type="ARBA" id="ARBA00022619"/>
    </source>
</evidence>
<dbReference type="UniPathway" id="UPA00275">
    <property type="reaction ID" value="UER00399"/>
</dbReference>
<comment type="function">
    <text evidence="1">Catalyzes the conversion of D-ribulose 5-phosphate to formate and 3,4-dihydroxy-2-butanone 4-phosphate.</text>
</comment>
<evidence type="ECO:0000256" key="6">
    <source>
        <dbReference type="SAM" id="MobiDB-lite"/>
    </source>
</evidence>
<feature type="region of interest" description="Disordered" evidence="6">
    <location>
        <begin position="197"/>
        <end position="220"/>
    </location>
</feature>
<evidence type="ECO:0000256" key="1">
    <source>
        <dbReference type="ARBA" id="ARBA00002284"/>
    </source>
</evidence>
<keyword evidence="4" id="KW-0686">Riboflavin biosynthesis</keyword>
<dbReference type="SUPFAM" id="SSF55821">
    <property type="entry name" value="YrdC/RibB"/>
    <property type="match status" value="1"/>
</dbReference>
<keyword evidence="5" id="KW-0479">Metal-binding</keyword>
<keyword evidence="8" id="KW-1185">Reference proteome</keyword>
<evidence type="ECO:0000256" key="5">
    <source>
        <dbReference type="ARBA" id="ARBA00022723"/>
    </source>
</evidence>
<dbReference type="eggNOG" id="COG0108">
    <property type="taxonomic scope" value="Bacteria"/>
</dbReference>
<accession>G7CNM6</accession>
<dbReference type="GO" id="GO:0005829">
    <property type="term" value="C:cytosol"/>
    <property type="evidence" value="ECO:0007669"/>
    <property type="project" value="TreeGrafter"/>
</dbReference>
<evidence type="ECO:0000313" key="7">
    <source>
        <dbReference type="EMBL" id="EHI10430.1"/>
    </source>
</evidence>
<protein>
    <recommendedName>
        <fullName evidence="3">3,4-dihydroxy-2-butanone-4-phosphate synthase</fullName>
        <ecNumber evidence="3">4.1.99.12</ecNumber>
    </recommendedName>
</protein>
<comment type="pathway">
    <text evidence="2">Cofactor biosynthesis; riboflavin biosynthesis; 2-hydroxy-3-oxobutyl phosphate from D-ribulose 5-phosphate: step 1/1.</text>
</comment>
<dbReference type="EC" id="4.1.99.12" evidence="3"/>
<sequence>MSTEAEGISVLAQGDLILLHHDDRIVFVACAGTATTEQVSFIVRHSTGFVQVALHERDCDRLLLPESTPTSRSTTARCYGQCVTVDAASGVSTGISGADRARTARTLADSRSRPEDLARPGHLVPVRVGPEVLHGLLTVAAAALTLTDAALPEFSGAVFADLEGIGDPTTVANVRDAESFADQHHLTLVTTAVTTTTAHPRIRHTGSFSHSLSRLSPNSP</sequence>
<dbReference type="AlphaFoldDB" id="G7CNM6"/>
<proteinExistence type="predicted"/>
<evidence type="ECO:0000256" key="3">
    <source>
        <dbReference type="ARBA" id="ARBA00012153"/>
    </source>
</evidence>
<dbReference type="GO" id="GO:0008686">
    <property type="term" value="F:3,4-dihydroxy-2-butanone-4-phosphate synthase activity"/>
    <property type="evidence" value="ECO:0007669"/>
    <property type="project" value="UniProtKB-EC"/>
</dbReference>
<dbReference type="InterPro" id="IPR017945">
    <property type="entry name" value="DHBP_synth_RibB-like_a/b_dom"/>
</dbReference>